<dbReference type="PANTHER" id="PTHR21198:SF2">
    <property type="entry name" value="GLUTAMATE RACEMASE"/>
    <property type="match status" value="1"/>
</dbReference>
<dbReference type="InterPro" id="IPR001920">
    <property type="entry name" value="Asp/Glu_race"/>
</dbReference>
<evidence type="ECO:0000256" key="2">
    <source>
        <dbReference type="ARBA" id="ARBA00013090"/>
    </source>
</evidence>
<dbReference type="HAMAP" id="MF_00258">
    <property type="entry name" value="Glu_racemase"/>
    <property type="match status" value="1"/>
</dbReference>
<dbReference type="RefSeq" id="WP_147631933.1">
    <property type="nucleotide sequence ID" value="NZ_JAJEQE010000014.1"/>
</dbReference>
<dbReference type="Pfam" id="PF01177">
    <property type="entry name" value="Asp_Glu_race"/>
    <property type="match status" value="1"/>
</dbReference>
<sequence>MSDKCNAPVGVFDSGVGGLTVAREIMRNLPEENIVYFGDTARVPYGTKSKDTVLRYSRQIIRFLKTQDVKAIVIACNTASAYALEDVEKELDIPIIGVVKPGAKVACEATHNKKIGVIATEATINSGIYSSYITRQDPQIQVIGKACPLFVPLVEEGWLKDSVTFEVAGRYLRKLMEQDIDTLILGCTHYPLLRSTLREIVGEKVTLVNPAYETARELKQLLAEKGLTNIQSQEEARKYQFYVSDQADKFMRFADSILPFDVNTTKKISIEEY</sequence>
<keyword evidence="5 7" id="KW-0413">Isomerase</keyword>
<feature type="active site" description="Proton donor/acceptor" evidence="7">
    <location>
        <position position="187"/>
    </location>
</feature>
<name>A0ABS8EUG2_9FIRM</name>
<dbReference type="InterPro" id="IPR018247">
    <property type="entry name" value="EF_Hand_1_Ca_BS"/>
</dbReference>
<evidence type="ECO:0000256" key="7">
    <source>
        <dbReference type="HAMAP-Rule" id="MF_00258"/>
    </source>
</evidence>
<dbReference type="InterPro" id="IPR033134">
    <property type="entry name" value="Asp/Glu_racemase_AS_2"/>
</dbReference>
<keyword evidence="9" id="KW-1185">Reference proteome</keyword>
<dbReference type="PANTHER" id="PTHR21198">
    <property type="entry name" value="GLUTAMATE RACEMASE"/>
    <property type="match status" value="1"/>
</dbReference>
<keyword evidence="4 7" id="KW-0573">Peptidoglycan synthesis</keyword>
<dbReference type="Proteomes" id="UP001299235">
    <property type="component" value="Unassembled WGS sequence"/>
</dbReference>
<dbReference type="SUPFAM" id="SSF53681">
    <property type="entry name" value="Aspartate/glutamate racemase"/>
    <property type="match status" value="2"/>
</dbReference>
<evidence type="ECO:0000256" key="1">
    <source>
        <dbReference type="ARBA" id="ARBA00001602"/>
    </source>
</evidence>
<feature type="binding site" evidence="7">
    <location>
        <begin position="77"/>
        <end position="78"/>
    </location>
    <ligand>
        <name>substrate</name>
    </ligand>
</feature>
<feature type="active site" description="Proton donor/acceptor" evidence="7">
    <location>
        <position position="76"/>
    </location>
</feature>
<gene>
    <name evidence="7 8" type="primary">murI</name>
    <name evidence="8" type="ORF">LKD42_05980</name>
</gene>
<keyword evidence="3 7" id="KW-0133">Cell shape</keyword>
<dbReference type="EC" id="5.1.1.3" evidence="2 7"/>
<evidence type="ECO:0000256" key="4">
    <source>
        <dbReference type="ARBA" id="ARBA00022984"/>
    </source>
</evidence>
<feature type="binding site" evidence="7">
    <location>
        <begin position="13"/>
        <end position="14"/>
    </location>
    <ligand>
        <name>substrate</name>
    </ligand>
</feature>
<dbReference type="EMBL" id="JAJEQE010000014">
    <property type="protein sequence ID" value="MCC2148800.1"/>
    <property type="molecule type" value="Genomic_DNA"/>
</dbReference>
<dbReference type="InterPro" id="IPR018187">
    <property type="entry name" value="Asp/Glu_racemase_AS_1"/>
</dbReference>
<comment type="caution">
    <text evidence="8">The sequence shown here is derived from an EMBL/GenBank/DDBJ whole genome shotgun (WGS) entry which is preliminary data.</text>
</comment>
<dbReference type="Gene3D" id="3.40.50.1860">
    <property type="match status" value="2"/>
</dbReference>
<organism evidence="8 9">
    <name type="scientific">Hominisplanchenecus faecis</name>
    <dbReference type="NCBI Taxonomy" id="2885351"/>
    <lineage>
        <taxon>Bacteria</taxon>
        <taxon>Bacillati</taxon>
        <taxon>Bacillota</taxon>
        <taxon>Clostridia</taxon>
        <taxon>Lachnospirales</taxon>
        <taxon>Lachnospiraceae</taxon>
        <taxon>Hominisplanchenecus</taxon>
    </lineage>
</organism>
<dbReference type="PROSITE" id="PS00923">
    <property type="entry name" value="ASP_GLU_RACEMASE_1"/>
    <property type="match status" value="1"/>
</dbReference>
<protein>
    <recommendedName>
        <fullName evidence="2 7">Glutamate racemase</fullName>
        <ecNumber evidence="2 7">5.1.1.3</ecNumber>
    </recommendedName>
</protein>
<feature type="binding site" evidence="7">
    <location>
        <begin position="45"/>
        <end position="46"/>
    </location>
    <ligand>
        <name>substrate</name>
    </ligand>
</feature>
<dbReference type="PROSITE" id="PS00924">
    <property type="entry name" value="ASP_GLU_RACEMASE_2"/>
    <property type="match status" value="1"/>
</dbReference>
<comment type="pathway">
    <text evidence="7">Cell wall biogenesis; peptidoglycan biosynthesis.</text>
</comment>
<comment type="function">
    <text evidence="7">Provides the (R)-glutamate required for cell wall biosynthesis.</text>
</comment>
<dbReference type="InterPro" id="IPR004391">
    <property type="entry name" value="Glu_race"/>
</dbReference>
<dbReference type="PROSITE" id="PS00018">
    <property type="entry name" value="EF_HAND_1"/>
    <property type="match status" value="1"/>
</dbReference>
<evidence type="ECO:0000313" key="9">
    <source>
        <dbReference type="Proteomes" id="UP001299235"/>
    </source>
</evidence>
<dbReference type="NCBIfam" id="TIGR00067">
    <property type="entry name" value="glut_race"/>
    <property type="match status" value="1"/>
</dbReference>
<evidence type="ECO:0000256" key="5">
    <source>
        <dbReference type="ARBA" id="ARBA00023235"/>
    </source>
</evidence>
<reference evidence="8 9" key="1">
    <citation type="submission" date="2021-10" db="EMBL/GenBank/DDBJ databases">
        <title>Anaerobic single-cell dispensing facilitates the cultivation of human gut bacteria.</title>
        <authorList>
            <person name="Afrizal A."/>
        </authorList>
    </citation>
    <scope>NUCLEOTIDE SEQUENCE [LARGE SCALE GENOMIC DNA]</scope>
    <source>
        <strain evidence="8 9">CLA-AA-H246</strain>
    </source>
</reference>
<dbReference type="GO" id="GO:0008881">
    <property type="term" value="F:glutamate racemase activity"/>
    <property type="evidence" value="ECO:0007669"/>
    <property type="project" value="UniProtKB-EC"/>
</dbReference>
<evidence type="ECO:0000313" key="8">
    <source>
        <dbReference type="EMBL" id="MCC2148800.1"/>
    </source>
</evidence>
<comment type="similarity">
    <text evidence="7">Belongs to the aspartate/glutamate racemases family.</text>
</comment>
<proteinExistence type="inferred from homology"/>
<evidence type="ECO:0000256" key="3">
    <source>
        <dbReference type="ARBA" id="ARBA00022960"/>
    </source>
</evidence>
<comment type="catalytic activity">
    <reaction evidence="1 7">
        <text>L-glutamate = D-glutamate</text>
        <dbReference type="Rhea" id="RHEA:12813"/>
        <dbReference type="ChEBI" id="CHEBI:29985"/>
        <dbReference type="ChEBI" id="CHEBI:29986"/>
        <dbReference type="EC" id="5.1.1.3"/>
    </reaction>
</comment>
<keyword evidence="6 7" id="KW-0961">Cell wall biogenesis/degradation</keyword>
<dbReference type="InterPro" id="IPR015942">
    <property type="entry name" value="Asp/Glu/hydantoin_racemase"/>
</dbReference>
<accession>A0ABS8EUG2</accession>
<evidence type="ECO:0000256" key="6">
    <source>
        <dbReference type="ARBA" id="ARBA00023316"/>
    </source>
</evidence>
<feature type="binding site" evidence="7">
    <location>
        <begin position="188"/>
        <end position="189"/>
    </location>
    <ligand>
        <name>substrate</name>
    </ligand>
</feature>